<evidence type="ECO:0000259" key="1">
    <source>
        <dbReference type="Pfam" id="PF01037"/>
    </source>
</evidence>
<evidence type="ECO:0000313" key="3">
    <source>
        <dbReference type="Proteomes" id="UP000076404"/>
    </source>
</evidence>
<sequence length="92" mass="9877">MITTIVLVQADPKSIPECATALAGIDGVAEVYSVSGAWDLVAIVRVPDLEKIATVVTQEFAKVPGIQRTQTLTAFRTYSKGDLEQAWDIGVE</sequence>
<reference evidence="2 3" key="1">
    <citation type="journal article" date="2014" name="Proc. Natl. Acad. Sci. U.S.A.">
        <title>Functional type 2 photosynthetic reaction centers found in the rare bacterial phylum Gemmatimonadetes.</title>
        <authorList>
            <person name="Zeng Y."/>
            <person name="Feng F."/>
            <person name="Medova H."/>
            <person name="Dean J."/>
            <person name="Koblizek M."/>
        </authorList>
    </citation>
    <scope>NUCLEOTIDE SEQUENCE [LARGE SCALE GENOMIC DNA]</scope>
    <source>
        <strain evidence="2 3">AP64</strain>
    </source>
</reference>
<dbReference type="SUPFAM" id="SSF54909">
    <property type="entry name" value="Dimeric alpha+beta barrel"/>
    <property type="match status" value="1"/>
</dbReference>
<feature type="domain" description="Transcription regulator AsnC/Lrp ligand binding" evidence="1">
    <location>
        <begin position="6"/>
        <end position="77"/>
    </location>
</feature>
<dbReference type="RefSeq" id="WP_026850030.1">
    <property type="nucleotide sequence ID" value="NZ_CP011454.1"/>
</dbReference>
<dbReference type="EMBL" id="CP011454">
    <property type="protein sequence ID" value="AMW04329.1"/>
    <property type="molecule type" value="Genomic_DNA"/>
</dbReference>
<organism evidence="2 3">
    <name type="scientific">Gemmatimonas phototrophica</name>
    <dbReference type="NCBI Taxonomy" id="1379270"/>
    <lineage>
        <taxon>Bacteria</taxon>
        <taxon>Pseudomonadati</taxon>
        <taxon>Gemmatimonadota</taxon>
        <taxon>Gemmatimonadia</taxon>
        <taxon>Gemmatimonadales</taxon>
        <taxon>Gemmatimonadaceae</taxon>
        <taxon>Gemmatimonas</taxon>
    </lineage>
</organism>
<dbReference type="AlphaFoldDB" id="A0A143BH19"/>
<evidence type="ECO:0000313" key="2">
    <source>
        <dbReference type="EMBL" id="AMW04329.1"/>
    </source>
</evidence>
<dbReference type="InterPro" id="IPR011008">
    <property type="entry name" value="Dimeric_a/b-barrel"/>
</dbReference>
<dbReference type="KEGG" id="gph:GEMMAAP_04680"/>
<keyword evidence="3" id="KW-1185">Reference proteome</keyword>
<dbReference type="eggNOG" id="COG1522">
    <property type="taxonomic scope" value="Bacteria"/>
</dbReference>
<gene>
    <name evidence="2" type="ORF">GEMMAAP_04680</name>
</gene>
<reference evidence="2 3" key="2">
    <citation type="journal article" date="2016" name="Environ. Microbiol. Rep.">
        <title>Metagenomic evidence for the presence of phototrophic Gemmatimonadetes bacteria in diverse environments.</title>
        <authorList>
            <person name="Zeng Y."/>
            <person name="Baumbach J."/>
            <person name="Barbosa E.G."/>
            <person name="Azevedo V."/>
            <person name="Zhang C."/>
            <person name="Koblizek M."/>
        </authorList>
    </citation>
    <scope>NUCLEOTIDE SEQUENCE [LARGE SCALE GENOMIC DNA]</scope>
    <source>
        <strain evidence="2 3">AP64</strain>
    </source>
</reference>
<accession>A0A143BH19</accession>
<dbReference type="Pfam" id="PF01037">
    <property type="entry name" value="AsnC_trans_reg"/>
    <property type="match status" value="1"/>
</dbReference>
<name>A0A143BH19_9BACT</name>
<proteinExistence type="predicted"/>
<dbReference type="Gene3D" id="3.30.70.920">
    <property type="match status" value="1"/>
</dbReference>
<dbReference type="STRING" id="1379270.GEMMAAP_04680"/>
<protein>
    <submittedName>
        <fullName evidence="2">AsnC family transcriptional regulator</fullName>
    </submittedName>
</protein>
<dbReference type="Proteomes" id="UP000076404">
    <property type="component" value="Chromosome"/>
</dbReference>
<dbReference type="OrthoDB" id="9799041at2"/>
<dbReference type="InterPro" id="IPR019887">
    <property type="entry name" value="Tscrpt_reg_AsnC/Lrp_C"/>
</dbReference>